<dbReference type="AlphaFoldDB" id="A0A812CKT5"/>
<dbReference type="InterPro" id="IPR036779">
    <property type="entry name" value="LysM_dom_sf"/>
</dbReference>
<dbReference type="PANTHER" id="PTHR20932:SF13">
    <property type="entry name" value="LD36653P"/>
    <property type="match status" value="1"/>
</dbReference>
<evidence type="ECO:0000256" key="1">
    <source>
        <dbReference type="SAM" id="MobiDB-lite"/>
    </source>
</evidence>
<comment type="caution">
    <text evidence="3">The sequence shown here is derived from an EMBL/GenBank/DDBJ whole genome shotgun (WGS) entry which is preliminary data.</text>
</comment>
<dbReference type="EMBL" id="CAHIKZ030001797">
    <property type="protein sequence ID" value="CAE1274653.1"/>
    <property type="molecule type" value="Genomic_DNA"/>
</dbReference>
<feature type="compositionally biased region" description="Low complexity" evidence="1">
    <location>
        <begin position="42"/>
        <end position="54"/>
    </location>
</feature>
<dbReference type="CDD" id="cd00118">
    <property type="entry name" value="LysM"/>
    <property type="match status" value="1"/>
</dbReference>
<sequence>MSAGFRRPDSRGRLLVPPAVRNNAADRTSRGRSSNKISGNKLLLPRSSLSPNSPKYHRLRQREEQHHQQTYVFRHVDTAEEEDEDEDNDDDDEEEIEVFEMPEIRSRRNQGSSKKSDFSFHASGGFSEQAYLQHQVTDGDTVQSLSIKYACPISELKRVNHLIRDQDLFGLKHIKVPIKKYGIISENCAQSNILVSADATQLPSSQKGCLDRHNESHFNNCETWTDTDSEMPLSAIDEVSQSCNLSDPDTQRRVIHTLSIKDMMQSQTKEAEEFLRNMDRDLEILRESTRTNRHSLDEVISVLTNKSIQPLNKGSGSLCSGDGADCGLRYKNILAAEQVEKKSIYLSIYLSIYHQK</sequence>
<feature type="region of interest" description="Disordered" evidence="1">
    <location>
        <begin position="1"/>
        <end position="95"/>
    </location>
</feature>
<gene>
    <name evidence="3" type="ORF">SPHA_38998</name>
</gene>
<keyword evidence="4" id="KW-1185">Reference proteome</keyword>
<evidence type="ECO:0000313" key="3">
    <source>
        <dbReference type="EMBL" id="CAE1274653.1"/>
    </source>
</evidence>
<protein>
    <recommendedName>
        <fullName evidence="2">LysM domain-containing protein</fullName>
    </recommendedName>
</protein>
<feature type="domain" description="LysM" evidence="2">
    <location>
        <begin position="132"/>
        <end position="176"/>
    </location>
</feature>
<accession>A0A812CKT5</accession>
<feature type="compositionally biased region" description="Basic and acidic residues" evidence="1">
    <location>
        <begin position="1"/>
        <end position="12"/>
    </location>
</feature>
<dbReference type="InterPro" id="IPR018392">
    <property type="entry name" value="LysM"/>
</dbReference>
<dbReference type="OrthoDB" id="538216at2759"/>
<dbReference type="InterPro" id="IPR045030">
    <property type="entry name" value="LYSM1-4"/>
</dbReference>
<feature type="compositionally biased region" description="Acidic residues" evidence="1">
    <location>
        <begin position="79"/>
        <end position="95"/>
    </location>
</feature>
<dbReference type="PROSITE" id="PS51782">
    <property type="entry name" value="LYSM"/>
    <property type="match status" value="1"/>
</dbReference>
<dbReference type="PANTHER" id="PTHR20932">
    <property type="entry name" value="LYSM AND PUTATIVE PEPTIDOGLYCAN-BINDING DOMAIN-CONTAINING PROTEIN"/>
    <property type="match status" value="1"/>
</dbReference>
<name>A0A812CKT5_ACAPH</name>
<dbReference type="Gene3D" id="3.10.350.10">
    <property type="entry name" value="LysM domain"/>
    <property type="match status" value="1"/>
</dbReference>
<evidence type="ECO:0000259" key="2">
    <source>
        <dbReference type="PROSITE" id="PS51782"/>
    </source>
</evidence>
<dbReference type="Proteomes" id="UP000597762">
    <property type="component" value="Unassembled WGS sequence"/>
</dbReference>
<proteinExistence type="predicted"/>
<organism evidence="3 4">
    <name type="scientific">Acanthosepion pharaonis</name>
    <name type="common">Pharaoh cuttlefish</name>
    <name type="synonym">Sepia pharaonis</name>
    <dbReference type="NCBI Taxonomy" id="158019"/>
    <lineage>
        <taxon>Eukaryota</taxon>
        <taxon>Metazoa</taxon>
        <taxon>Spiralia</taxon>
        <taxon>Lophotrochozoa</taxon>
        <taxon>Mollusca</taxon>
        <taxon>Cephalopoda</taxon>
        <taxon>Coleoidea</taxon>
        <taxon>Decapodiformes</taxon>
        <taxon>Sepiida</taxon>
        <taxon>Sepiina</taxon>
        <taxon>Sepiidae</taxon>
        <taxon>Acanthosepion</taxon>
    </lineage>
</organism>
<evidence type="ECO:0000313" key="4">
    <source>
        <dbReference type="Proteomes" id="UP000597762"/>
    </source>
</evidence>
<reference evidence="3" key="1">
    <citation type="submission" date="2021-01" db="EMBL/GenBank/DDBJ databases">
        <authorList>
            <person name="Li R."/>
            <person name="Bekaert M."/>
        </authorList>
    </citation>
    <scope>NUCLEOTIDE SEQUENCE</scope>
    <source>
        <strain evidence="3">Farmed</strain>
    </source>
</reference>